<dbReference type="AlphaFoldDB" id="A0A1C4XSD2"/>
<reference evidence="1 2" key="1">
    <citation type="submission" date="2016-06" db="EMBL/GenBank/DDBJ databases">
        <authorList>
            <person name="Kjaerup R.B."/>
            <person name="Dalgaard T.S."/>
            <person name="Juul-Madsen H.R."/>
        </authorList>
    </citation>
    <scope>NUCLEOTIDE SEQUENCE [LARGE SCALE GENOMIC DNA]</scope>
    <source>
        <strain evidence="1 2">DSM 43821</strain>
    </source>
</reference>
<dbReference type="Proteomes" id="UP000198228">
    <property type="component" value="Chromosome I"/>
</dbReference>
<dbReference type="RefSeq" id="WP_088961511.1">
    <property type="nucleotide sequence ID" value="NZ_LT607410.1"/>
</dbReference>
<proteinExistence type="predicted"/>
<sequence>MNRPLLLELDHDTVTAQLDRVVPWLVTTRTLQSAYRKILEDTADEVGEPHIRAWLHEIAAPARQHEEAVADLRRAFGHQSATGTTAAAPAAATALSALRELTGEAQGVVAGARGRAWRHLRLLLLSNLDAISGFAVAEQLALALGRPAVVDITFPIVAEKTRHQLLIRECFLEMASNAILYRRDV</sequence>
<dbReference type="EMBL" id="LT607410">
    <property type="protein sequence ID" value="SCF11417.1"/>
    <property type="molecule type" value="Genomic_DNA"/>
</dbReference>
<accession>A0A1C4XSD2</accession>
<protein>
    <submittedName>
        <fullName evidence="1">Uncharacterized protein</fullName>
    </submittedName>
</protein>
<name>A0A1C4XSD2_9ACTN</name>
<evidence type="ECO:0000313" key="2">
    <source>
        <dbReference type="Proteomes" id="UP000198228"/>
    </source>
</evidence>
<evidence type="ECO:0000313" key="1">
    <source>
        <dbReference type="EMBL" id="SCF11417.1"/>
    </source>
</evidence>
<organism evidence="1 2">
    <name type="scientific">Micromonospora purpureochromogenes</name>
    <dbReference type="NCBI Taxonomy" id="47872"/>
    <lineage>
        <taxon>Bacteria</taxon>
        <taxon>Bacillati</taxon>
        <taxon>Actinomycetota</taxon>
        <taxon>Actinomycetes</taxon>
        <taxon>Micromonosporales</taxon>
        <taxon>Micromonosporaceae</taxon>
        <taxon>Micromonospora</taxon>
    </lineage>
</organism>
<gene>
    <name evidence="1" type="ORF">GA0074696_2812</name>
</gene>